<dbReference type="EMBL" id="AWSO01002369">
    <property type="protein sequence ID" value="ESK81575.1"/>
    <property type="molecule type" value="Genomic_DNA"/>
</dbReference>
<dbReference type="OrthoDB" id="296793at2759"/>
<protein>
    <submittedName>
        <fullName evidence="1">Uncharacterized protein</fullName>
    </submittedName>
</protein>
<dbReference type="KEGG" id="mrr:Moror_5079"/>
<evidence type="ECO:0000313" key="1">
    <source>
        <dbReference type="EMBL" id="ESK81575.1"/>
    </source>
</evidence>
<organism evidence="1 2">
    <name type="scientific">Moniliophthora roreri (strain MCA 2997)</name>
    <name type="common">Cocoa frosty pod rot fungus</name>
    <name type="synonym">Crinipellis roreri</name>
    <dbReference type="NCBI Taxonomy" id="1381753"/>
    <lineage>
        <taxon>Eukaryota</taxon>
        <taxon>Fungi</taxon>
        <taxon>Dikarya</taxon>
        <taxon>Basidiomycota</taxon>
        <taxon>Agaricomycotina</taxon>
        <taxon>Agaricomycetes</taxon>
        <taxon>Agaricomycetidae</taxon>
        <taxon>Agaricales</taxon>
        <taxon>Marasmiineae</taxon>
        <taxon>Marasmiaceae</taxon>
        <taxon>Moniliophthora</taxon>
    </lineage>
</organism>
<gene>
    <name evidence="1" type="ORF">Moror_5079</name>
</gene>
<dbReference type="AlphaFoldDB" id="V2WMX8"/>
<name>V2WMX8_MONRO</name>
<evidence type="ECO:0000313" key="2">
    <source>
        <dbReference type="Proteomes" id="UP000017559"/>
    </source>
</evidence>
<dbReference type="HOGENOM" id="CLU_2910373_0_0_1"/>
<feature type="non-terminal residue" evidence="1">
    <location>
        <position position="62"/>
    </location>
</feature>
<sequence>MSLDLKTSRRQISPIRFLLAECHTVYLLTRKALVGPVVREQDRELTRGVELGSAGNMDVVEL</sequence>
<proteinExistence type="predicted"/>
<dbReference type="Proteomes" id="UP000017559">
    <property type="component" value="Unassembled WGS sequence"/>
</dbReference>
<accession>V2WMX8</accession>
<reference evidence="1 2" key="1">
    <citation type="journal article" date="2014" name="BMC Genomics">
        <title>Genome and secretome analysis of the hemibiotrophic fungal pathogen, Moniliophthora roreri, which causes frosty pod rot disease of cacao: mechanisms of the biotrophic and necrotrophic phases.</title>
        <authorList>
            <person name="Meinhardt L.W."/>
            <person name="Costa G.G.L."/>
            <person name="Thomazella D.P.T."/>
            <person name="Teixeira P.J.P.L."/>
            <person name="Carazzolle M.F."/>
            <person name="Schuster S.C."/>
            <person name="Carlson J.E."/>
            <person name="Guiltinan M.J."/>
            <person name="Mieczkowski P."/>
            <person name="Farmer A."/>
            <person name="Ramaraj T."/>
            <person name="Crozier J."/>
            <person name="Davis R.E."/>
            <person name="Shao J."/>
            <person name="Melnick R.L."/>
            <person name="Pereira G.A.G."/>
            <person name="Bailey B.A."/>
        </authorList>
    </citation>
    <scope>NUCLEOTIDE SEQUENCE [LARGE SCALE GENOMIC DNA]</scope>
    <source>
        <strain evidence="1 2">MCA 2997</strain>
    </source>
</reference>
<keyword evidence="2" id="KW-1185">Reference proteome</keyword>
<comment type="caution">
    <text evidence="1">The sequence shown here is derived from an EMBL/GenBank/DDBJ whole genome shotgun (WGS) entry which is preliminary data.</text>
</comment>